<dbReference type="Proteomes" id="UP000315095">
    <property type="component" value="Unassembled WGS sequence"/>
</dbReference>
<evidence type="ECO:0000313" key="2">
    <source>
        <dbReference type="EMBL" id="GCE85283.1"/>
    </source>
</evidence>
<keyword evidence="3" id="KW-1185">Reference proteome</keyword>
<dbReference type="EMBL" id="BDLU01000083">
    <property type="protein sequence ID" value="GCE85283.1"/>
    <property type="molecule type" value="Genomic_DNA"/>
</dbReference>
<feature type="chain" id="PRO_5020630021" evidence="1">
    <location>
        <begin position="26"/>
        <end position="189"/>
    </location>
</feature>
<name>A0A4P5NUF9_9PROT</name>
<proteinExistence type="predicted"/>
<accession>A0A4P5NUF9</accession>
<protein>
    <submittedName>
        <fullName evidence="2">Uncharacterized protein</fullName>
    </submittedName>
</protein>
<dbReference type="AlphaFoldDB" id="A0A4P5NUF9"/>
<comment type="caution">
    <text evidence="2">The sequence shown here is derived from an EMBL/GenBank/DDBJ whole genome shotgun (WGS) entry which is preliminary data.</text>
</comment>
<organism evidence="2 3">
    <name type="scientific">Komagataeibacter diospyri</name>
    <dbReference type="NCBI Taxonomy" id="1932662"/>
    <lineage>
        <taxon>Bacteria</taxon>
        <taxon>Pseudomonadati</taxon>
        <taxon>Pseudomonadota</taxon>
        <taxon>Alphaproteobacteria</taxon>
        <taxon>Acetobacterales</taxon>
        <taxon>Acetobacteraceae</taxon>
        <taxon>Komagataeibacter</taxon>
    </lineage>
</organism>
<reference evidence="3" key="1">
    <citation type="submission" date="2017-01" db="EMBL/GenBank/DDBJ databases">
        <title>Komagataeibacter sp. MSKU9 whole genome sequencing project.</title>
        <authorList>
            <person name="Matsutani M."/>
            <person name="Naloka K."/>
            <person name="Theeragool G."/>
            <person name="Yakushi T."/>
            <person name="Matsushita K."/>
        </authorList>
    </citation>
    <scope>NUCLEOTIDE SEQUENCE [LARGE SCALE GENOMIC DNA]</scope>
    <source>
        <strain evidence="3">MSKU9</strain>
    </source>
</reference>
<gene>
    <name evidence="2" type="ORF">MSKU9_3424</name>
</gene>
<sequence length="189" mass="20690">MSEYRHCTIVAPAICCALLSVVADASDRPAPGTTANIVDPGIDERVMTIPLRAGGSVRAIFSSPDRTRATIIMCPGGTDDIRLGQDERIRHADNFVVRTREAWNRQDYAVLIPDTVGHLNLRGQRSAAHYAHLVEDLITHCRSNSSTALQEKRNGKLCHSIRALALREMTGPGQNMPPEIPPEQMVLAC</sequence>
<keyword evidence="1" id="KW-0732">Signal</keyword>
<evidence type="ECO:0000256" key="1">
    <source>
        <dbReference type="SAM" id="SignalP"/>
    </source>
</evidence>
<evidence type="ECO:0000313" key="3">
    <source>
        <dbReference type="Proteomes" id="UP000315095"/>
    </source>
</evidence>
<dbReference type="SUPFAM" id="SSF53474">
    <property type="entry name" value="alpha/beta-Hydrolases"/>
    <property type="match status" value="1"/>
</dbReference>
<dbReference type="InterPro" id="IPR029058">
    <property type="entry name" value="AB_hydrolase_fold"/>
</dbReference>
<feature type="signal peptide" evidence="1">
    <location>
        <begin position="1"/>
        <end position="25"/>
    </location>
</feature>